<dbReference type="Gene3D" id="6.10.250.690">
    <property type="match status" value="1"/>
</dbReference>
<dbReference type="eggNOG" id="COG0745">
    <property type="taxonomic scope" value="Bacteria"/>
</dbReference>
<dbReference type="PANTHER" id="PTHR48111:SF40">
    <property type="entry name" value="PHOSPHATE REGULON TRANSCRIPTIONAL REGULATORY PROTEIN PHOB"/>
    <property type="match status" value="1"/>
</dbReference>
<dbReference type="GO" id="GO:0006355">
    <property type="term" value="P:regulation of DNA-templated transcription"/>
    <property type="evidence" value="ECO:0007669"/>
    <property type="project" value="InterPro"/>
</dbReference>
<organism evidence="10 11">
    <name type="scientific">Facklamia languida CCUG 37842</name>
    <dbReference type="NCBI Taxonomy" id="883113"/>
    <lineage>
        <taxon>Bacteria</taxon>
        <taxon>Bacillati</taxon>
        <taxon>Bacillota</taxon>
        <taxon>Bacilli</taxon>
        <taxon>Lactobacillales</taxon>
        <taxon>Aerococcaceae</taxon>
        <taxon>Facklamia</taxon>
    </lineage>
</organism>
<dbReference type="PROSITE" id="PS50110">
    <property type="entry name" value="RESPONSE_REGULATORY"/>
    <property type="match status" value="1"/>
</dbReference>
<evidence type="ECO:0000259" key="9">
    <source>
        <dbReference type="PROSITE" id="PS51755"/>
    </source>
</evidence>
<dbReference type="Gene3D" id="3.40.50.2300">
    <property type="match status" value="1"/>
</dbReference>
<dbReference type="CDD" id="cd17574">
    <property type="entry name" value="REC_OmpR"/>
    <property type="match status" value="1"/>
</dbReference>
<feature type="domain" description="OmpR/PhoB-type" evidence="9">
    <location>
        <begin position="125"/>
        <end position="219"/>
    </location>
</feature>
<dbReference type="GO" id="GO:0032993">
    <property type="term" value="C:protein-DNA complex"/>
    <property type="evidence" value="ECO:0007669"/>
    <property type="project" value="TreeGrafter"/>
</dbReference>
<dbReference type="InterPro" id="IPR011006">
    <property type="entry name" value="CheY-like_superfamily"/>
</dbReference>
<feature type="modified residue" description="4-aspartylphosphate" evidence="6">
    <location>
        <position position="54"/>
    </location>
</feature>
<feature type="domain" description="Response regulatory" evidence="8">
    <location>
        <begin position="5"/>
        <end position="118"/>
    </location>
</feature>
<protein>
    <recommendedName>
        <fullName evidence="12">DNA-binding response regulator</fullName>
    </recommendedName>
</protein>
<name>H3NJR6_9LACT</name>
<dbReference type="CDD" id="cd00383">
    <property type="entry name" value="trans_reg_C"/>
    <property type="match status" value="1"/>
</dbReference>
<reference evidence="10 11" key="1">
    <citation type="submission" date="2012-01" db="EMBL/GenBank/DDBJ databases">
        <title>The Genome Sequence of Facklamia languida CCUG 37842.</title>
        <authorList>
            <consortium name="The Broad Institute Genome Sequencing Platform"/>
            <person name="Earl A."/>
            <person name="Ward D."/>
            <person name="Feldgarden M."/>
            <person name="Gevers D."/>
            <person name="Huys G."/>
            <person name="Young S.K."/>
            <person name="Zeng Q."/>
            <person name="Gargeya S."/>
            <person name="Fitzgerald M."/>
            <person name="Haas B."/>
            <person name="Abouelleil A."/>
            <person name="Alvarado L."/>
            <person name="Arachchi H.M."/>
            <person name="Berlin A."/>
            <person name="Chapman S.B."/>
            <person name="Gearin G."/>
            <person name="Goldberg J."/>
            <person name="Griggs A."/>
            <person name="Gujja S."/>
            <person name="Hansen M."/>
            <person name="Heiman D."/>
            <person name="Howarth C."/>
            <person name="Larimer J."/>
            <person name="Lui A."/>
            <person name="MacDonald P.J.P."/>
            <person name="McCowen C."/>
            <person name="Montmayeur A."/>
            <person name="Murphy C."/>
            <person name="Neiman D."/>
            <person name="Pearson M."/>
            <person name="Priest M."/>
            <person name="Roberts A."/>
            <person name="Saif S."/>
            <person name="Shea T."/>
            <person name="Sisk P."/>
            <person name="Stolte C."/>
            <person name="Sykes S."/>
            <person name="Wortman J."/>
            <person name="Nusbaum C."/>
            <person name="Birren B."/>
        </authorList>
    </citation>
    <scope>NUCLEOTIDE SEQUENCE [LARGE SCALE GENOMIC DNA]</scope>
    <source>
        <strain evidence="10 11">CCUG 37842</strain>
    </source>
</reference>
<dbReference type="STRING" id="883113.HMPREF9708_01105"/>
<dbReference type="RefSeq" id="WP_006309287.1">
    <property type="nucleotide sequence ID" value="NZ_JH601133.1"/>
</dbReference>
<dbReference type="Gene3D" id="1.10.10.10">
    <property type="entry name" value="Winged helix-like DNA-binding domain superfamily/Winged helix DNA-binding domain"/>
    <property type="match status" value="1"/>
</dbReference>
<comment type="caution">
    <text evidence="10">The sequence shown here is derived from an EMBL/GenBank/DDBJ whole genome shotgun (WGS) entry which is preliminary data.</text>
</comment>
<keyword evidence="5" id="KW-0804">Transcription</keyword>
<dbReference type="SUPFAM" id="SSF52172">
    <property type="entry name" value="CheY-like"/>
    <property type="match status" value="1"/>
</dbReference>
<evidence type="ECO:0000256" key="2">
    <source>
        <dbReference type="ARBA" id="ARBA00023012"/>
    </source>
</evidence>
<dbReference type="Pfam" id="PF00072">
    <property type="entry name" value="Response_reg"/>
    <property type="match status" value="1"/>
</dbReference>
<dbReference type="AlphaFoldDB" id="H3NJR6"/>
<gene>
    <name evidence="10" type="ORF">HMPREF9708_01105</name>
</gene>
<dbReference type="InterPro" id="IPR036388">
    <property type="entry name" value="WH-like_DNA-bd_sf"/>
</dbReference>
<keyword evidence="1 6" id="KW-0597">Phosphoprotein</keyword>
<evidence type="ECO:0000256" key="6">
    <source>
        <dbReference type="PROSITE-ProRule" id="PRU00169"/>
    </source>
</evidence>
<dbReference type="SMART" id="SM00862">
    <property type="entry name" value="Trans_reg_C"/>
    <property type="match status" value="1"/>
</dbReference>
<evidence type="ECO:0000256" key="3">
    <source>
        <dbReference type="ARBA" id="ARBA00023015"/>
    </source>
</evidence>
<dbReference type="EMBL" id="AGEG01000013">
    <property type="protein sequence ID" value="EHR36879.1"/>
    <property type="molecule type" value="Genomic_DNA"/>
</dbReference>
<evidence type="ECO:0000256" key="1">
    <source>
        <dbReference type="ARBA" id="ARBA00022553"/>
    </source>
</evidence>
<dbReference type="GO" id="GO:0000976">
    <property type="term" value="F:transcription cis-regulatory region binding"/>
    <property type="evidence" value="ECO:0007669"/>
    <property type="project" value="TreeGrafter"/>
</dbReference>
<keyword evidence="3" id="KW-0805">Transcription regulation</keyword>
<keyword evidence="11" id="KW-1185">Reference proteome</keyword>
<dbReference type="HOGENOM" id="CLU_000445_30_3_9"/>
<dbReference type="InterPro" id="IPR001789">
    <property type="entry name" value="Sig_transdc_resp-reg_receiver"/>
</dbReference>
<evidence type="ECO:0000313" key="11">
    <source>
        <dbReference type="Proteomes" id="UP000006190"/>
    </source>
</evidence>
<dbReference type="PATRIC" id="fig|883113.3.peg.1099"/>
<dbReference type="InterPro" id="IPR039420">
    <property type="entry name" value="WalR-like"/>
</dbReference>
<proteinExistence type="predicted"/>
<dbReference type="GO" id="GO:0005829">
    <property type="term" value="C:cytosol"/>
    <property type="evidence" value="ECO:0007669"/>
    <property type="project" value="TreeGrafter"/>
</dbReference>
<keyword evidence="4 7" id="KW-0238">DNA-binding</keyword>
<dbReference type="Pfam" id="PF00486">
    <property type="entry name" value="Trans_reg_C"/>
    <property type="match status" value="1"/>
</dbReference>
<dbReference type="GO" id="GO:0000156">
    <property type="term" value="F:phosphorelay response regulator activity"/>
    <property type="evidence" value="ECO:0007669"/>
    <property type="project" value="TreeGrafter"/>
</dbReference>
<evidence type="ECO:0000259" key="8">
    <source>
        <dbReference type="PROSITE" id="PS50110"/>
    </source>
</evidence>
<keyword evidence="2" id="KW-0902">Two-component regulatory system</keyword>
<sequence>MKKYQILICDDEQAIIDLLVLYFDSDLYQIHSANQGQRALEILKKEPIDLALIDIMMPSINGLDLIRLVRDQLDIPLIIISALDSLEDKLKGYEIGADDYITKPFEPMEVLAKVKSRLKKSTEPDHYLERDGILLDLHCCQVKVEDHLADLTKVEFAVLYLLMSEPMRVFTKEQIYKAGWEEEYLYNDNSIRVIMNRLRQIVGDDRIETIRGIGYRWRS</sequence>
<dbReference type="PANTHER" id="PTHR48111">
    <property type="entry name" value="REGULATOR OF RPOS"/>
    <property type="match status" value="1"/>
</dbReference>
<accession>H3NJR6</accession>
<dbReference type="InterPro" id="IPR001867">
    <property type="entry name" value="OmpR/PhoB-type_DNA-bd"/>
</dbReference>
<evidence type="ECO:0000256" key="5">
    <source>
        <dbReference type="ARBA" id="ARBA00023163"/>
    </source>
</evidence>
<dbReference type="Proteomes" id="UP000006190">
    <property type="component" value="Unassembled WGS sequence"/>
</dbReference>
<evidence type="ECO:0000256" key="4">
    <source>
        <dbReference type="ARBA" id="ARBA00023125"/>
    </source>
</evidence>
<evidence type="ECO:0000313" key="10">
    <source>
        <dbReference type="EMBL" id="EHR36879.1"/>
    </source>
</evidence>
<dbReference type="SMART" id="SM00448">
    <property type="entry name" value="REC"/>
    <property type="match status" value="1"/>
</dbReference>
<dbReference type="PROSITE" id="PS51755">
    <property type="entry name" value="OMPR_PHOB"/>
    <property type="match status" value="1"/>
</dbReference>
<evidence type="ECO:0000256" key="7">
    <source>
        <dbReference type="PROSITE-ProRule" id="PRU01091"/>
    </source>
</evidence>
<feature type="DNA-binding region" description="OmpR/PhoB-type" evidence="7">
    <location>
        <begin position="125"/>
        <end position="219"/>
    </location>
</feature>
<evidence type="ECO:0008006" key="12">
    <source>
        <dbReference type="Google" id="ProtNLM"/>
    </source>
</evidence>